<evidence type="ECO:0000256" key="3">
    <source>
        <dbReference type="ARBA" id="ARBA00023015"/>
    </source>
</evidence>
<dbReference type="NCBIfam" id="NF001263">
    <property type="entry name" value="PRK00226.1-4"/>
    <property type="match status" value="1"/>
</dbReference>
<dbReference type="Pfam" id="PF03449">
    <property type="entry name" value="GreA_GreB_N"/>
    <property type="match status" value="1"/>
</dbReference>
<dbReference type="AlphaFoldDB" id="A0A2G9YIY7"/>
<dbReference type="HAMAP" id="MF_00105">
    <property type="entry name" value="GreA_GreB"/>
    <property type="match status" value="1"/>
</dbReference>
<dbReference type="Gene3D" id="1.10.287.180">
    <property type="entry name" value="Transcription elongation factor, GreA/GreB, N-terminal domain"/>
    <property type="match status" value="1"/>
</dbReference>
<dbReference type="InterPro" id="IPR018151">
    <property type="entry name" value="TF_GreA/GreB_CS"/>
</dbReference>
<dbReference type="GO" id="GO:0070063">
    <property type="term" value="F:RNA polymerase binding"/>
    <property type="evidence" value="ECO:0007669"/>
    <property type="project" value="InterPro"/>
</dbReference>
<keyword evidence="5 8" id="KW-0804">Transcription</keyword>
<comment type="function">
    <text evidence="6 8 9">Necessary for efficient RNA polymerase transcription elongation past template-encoded arresting sites. The arresting sites in DNA have the property of trapping a certain fraction of elongating RNA polymerases that pass through, resulting in locked ternary complexes. Cleavage of the nascent transcript by cleavage factors such as GreA or GreB allows the resumption of elongation from the new 3'terminus. GreA releases sequences of 2 to 3 nucleotides.</text>
</comment>
<evidence type="ECO:0000256" key="8">
    <source>
        <dbReference type="HAMAP-Rule" id="MF_00105"/>
    </source>
</evidence>
<evidence type="ECO:0000313" key="12">
    <source>
        <dbReference type="EMBL" id="PIP18673.1"/>
    </source>
</evidence>
<keyword evidence="3 8" id="KW-0805">Transcription regulation</keyword>
<organism evidence="12 13">
    <name type="scientific">Candidatus Sherwoodlollariibacterium unditelluris</name>
    <dbReference type="NCBI Taxonomy" id="1974757"/>
    <lineage>
        <taxon>Bacteria</taxon>
        <taxon>Pseudomonadati</taxon>
        <taxon>Candidatus Omnitrophota</taxon>
        <taxon>Candidatus Sherwoodlollariibacterium</taxon>
    </lineage>
</organism>
<keyword evidence="4 8" id="KW-0238">DNA-binding</keyword>
<evidence type="ECO:0000256" key="2">
    <source>
        <dbReference type="ARBA" id="ARBA00013729"/>
    </source>
</evidence>
<reference evidence="12 13" key="1">
    <citation type="submission" date="2017-09" db="EMBL/GenBank/DDBJ databases">
        <title>Depth-based differentiation of microbial function through sediment-hosted aquifers and enrichment of novel symbionts in the deep terrestrial subsurface.</title>
        <authorList>
            <person name="Probst A.J."/>
            <person name="Ladd B."/>
            <person name="Jarett J.K."/>
            <person name="Geller-Mcgrath D.E."/>
            <person name="Sieber C.M."/>
            <person name="Emerson J.B."/>
            <person name="Anantharaman K."/>
            <person name="Thomas B.C."/>
            <person name="Malmstrom R."/>
            <person name="Stieglmeier M."/>
            <person name="Klingl A."/>
            <person name="Woyke T."/>
            <person name="Ryan C.M."/>
            <person name="Banfield J.F."/>
        </authorList>
    </citation>
    <scope>NUCLEOTIDE SEQUENCE [LARGE SCALE GENOMIC DNA]</scope>
    <source>
        <strain evidence="12">CG23_combo_of_CG06-09_8_20_14_all_41_10</strain>
    </source>
</reference>
<dbReference type="InterPro" id="IPR028624">
    <property type="entry name" value="Tscrpt_elong_fac_GreA/B"/>
</dbReference>
<dbReference type="PIRSF" id="PIRSF006092">
    <property type="entry name" value="GreA_GreB"/>
    <property type="match status" value="1"/>
</dbReference>
<dbReference type="InterPro" id="IPR023459">
    <property type="entry name" value="Tscrpt_elong_fac_GreA/B_fam"/>
</dbReference>
<keyword evidence="12" id="KW-0648">Protein biosynthesis</keyword>
<comment type="similarity">
    <text evidence="1 8 9">Belongs to the GreA/GreB family.</text>
</comment>
<dbReference type="GO" id="GO:0006354">
    <property type="term" value="P:DNA-templated transcription elongation"/>
    <property type="evidence" value="ECO:0007669"/>
    <property type="project" value="TreeGrafter"/>
</dbReference>
<dbReference type="GO" id="GO:0003746">
    <property type="term" value="F:translation elongation factor activity"/>
    <property type="evidence" value="ECO:0007669"/>
    <property type="project" value="UniProtKB-KW"/>
</dbReference>
<dbReference type="Proteomes" id="UP000231292">
    <property type="component" value="Unassembled WGS sequence"/>
</dbReference>
<dbReference type="FunFam" id="1.10.287.180:FF:000001">
    <property type="entry name" value="Transcription elongation factor GreA"/>
    <property type="match status" value="1"/>
</dbReference>
<evidence type="ECO:0000259" key="11">
    <source>
        <dbReference type="Pfam" id="PF03449"/>
    </source>
</evidence>
<dbReference type="GO" id="GO:0032784">
    <property type="term" value="P:regulation of DNA-templated transcription elongation"/>
    <property type="evidence" value="ECO:0007669"/>
    <property type="project" value="UniProtKB-UniRule"/>
</dbReference>
<feature type="domain" description="Transcription elongation factor GreA/GreB C-terminal" evidence="10">
    <location>
        <begin position="80"/>
        <end position="154"/>
    </location>
</feature>
<evidence type="ECO:0000259" key="10">
    <source>
        <dbReference type="Pfam" id="PF01272"/>
    </source>
</evidence>
<evidence type="ECO:0000256" key="1">
    <source>
        <dbReference type="ARBA" id="ARBA00008213"/>
    </source>
</evidence>
<dbReference type="PANTHER" id="PTHR30437:SF4">
    <property type="entry name" value="TRANSCRIPTION ELONGATION FACTOR GREA"/>
    <property type="match status" value="1"/>
</dbReference>
<name>A0A2G9YIY7_9BACT</name>
<keyword evidence="12" id="KW-0251">Elongation factor</keyword>
<dbReference type="InterPro" id="IPR001437">
    <property type="entry name" value="Tscrpt_elong_fac_GreA/B_C"/>
</dbReference>
<feature type="domain" description="Transcription elongation factor GreA/GreB N-terminal" evidence="11">
    <location>
        <begin position="4"/>
        <end position="74"/>
    </location>
</feature>
<sequence>MSDIYLTQSGHQKLLEKLEYLKTVKRRQFSKAIGEARGHGDISENAEYDAAKEAQGLNEKKIAELEEKLASAKILDANIPADEVLIGATVRLKDLTNQEELEYMLVSEMEADYESGKISITSPIGSGLLNHKLNEVVEIKIPAGILKYKILKISRE</sequence>
<dbReference type="InterPro" id="IPR006359">
    <property type="entry name" value="Tscrpt_elong_fac_GreA"/>
</dbReference>
<dbReference type="Gene3D" id="3.10.50.30">
    <property type="entry name" value="Transcription elongation factor, GreA/GreB, C-terminal domain"/>
    <property type="match status" value="1"/>
</dbReference>
<proteinExistence type="inferred from homology"/>
<evidence type="ECO:0000256" key="5">
    <source>
        <dbReference type="ARBA" id="ARBA00023163"/>
    </source>
</evidence>
<dbReference type="PANTHER" id="PTHR30437">
    <property type="entry name" value="TRANSCRIPTION ELONGATION FACTOR GREA"/>
    <property type="match status" value="1"/>
</dbReference>
<evidence type="ECO:0000256" key="4">
    <source>
        <dbReference type="ARBA" id="ARBA00023125"/>
    </source>
</evidence>
<evidence type="ECO:0000313" key="13">
    <source>
        <dbReference type="Proteomes" id="UP000231292"/>
    </source>
</evidence>
<dbReference type="NCBIfam" id="TIGR01462">
    <property type="entry name" value="greA"/>
    <property type="match status" value="1"/>
</dbReference>
<dbReference type="Pfam" id="PF01272">
    <property type="entry name" value="GreA_GreB"/>
    <property type="match status" value="1"/>
</dbReference>
<protein>
    <recommendedName>
        <fullName evidence="2 8">Transcription elongation factor GreA</fullName>
    </recommendedName>
    <alternativeName>
        <fullName evidence="7 8">Transcript cleavage factor GreA</fullName>
    </alternativeName>
</protein>
<dbReference type="InterPro" id="IPR036953">
    <property type="entry name" value="GreA/GreB_C_sf"/>
</dbReference>
<dbReference type="SUPFAM" id="SSF46557">
    <property type="entry name" value="GreA transcript cleavage protein, N-terminal domain"/>
    <property type="match status" value="1"/>
</dbReference>
<comment type="caution">
    <text evidence="12">The sequence shown here is derived from an EMBL/GenBank/DDBJ whole genome shotgun (WGS) entry which is preliminary data.</text>
</comment>
<accession>A0A2G9YIY7</accession>
<dbReference type="InterPro" id="IPR036805">
    <property type="entry name" value="Tscrpt_elong_fac_GreA/B_N_sf"/>
</dbReference>
<dbReference type="GO" id="GO:0003677">
    <property type="term" value="F:DNA binding"/>
    <property type="evidence" value="ECO:0007669"/>
    <property type="project" value="UniProtKB-UniRule"/>
</dbReference>
<evidence type="ECO:0000256" key="9">
    <source>
        <dbReference type="RuleBase" id="RU000556"/>
    </source>
</evidence>
<gene>
    <name evidence="8" type="primary">greA</name>
    <name evidence="12" type="ORF">COX41_06935</name>
</gene>
<dbReference type="EMBL" id="PCRK01000181">
    <property type="protein sequence ID" value="PIP18673.1"/>
    <property type="molecule type" value="Genomic_DNA"/>
</dbReference>
<dbReference type="SUPFAM" id="SSF54534">
    <property type="entry name" value="FKBP-like"/>
    <property type="match status" value="1"/>
</dbReference>
<evidence type="ECO:0000256" key="7">
    <source>
        <dbReference type="ARBA" id="ARBA00030776"/>
    </source>
</evidence>
<dbReference type="InterPro" id="IPR022691">
    <property type="entry name" value="Tscrpt_elong_fac_GreA/B_N"/>
</dbReference>
<evidence type="ECO:0000256" key="6">
    <source>
        <dbReference type="ARBA" id="ARBA00024916"/>
    </source>
</evidence>
<dbReference type="PROSITE" id="PS00830">
    <property type="entry name" value="GREAB_2"/>
    <property type="match status" value="1"/>
</dbReference>
<dbReference type="FunFam" id="3.10.50.30:FF:000001">
    <property type="entry name" value="Transcription elongation factor GreA"/>
    <property type="match status" value="1"/>
</dbReference>